<organism evidence="1 2">
    <name type="scientific">Aquipluma nitroreducens</name>
    <dbReference type="NCBI Taxonomy" id="2010828"/>
    <lineage>
        <taxon>Bacteria</taxon>
        <taxon>Pseudomonadati</taxon>
        <taxon>Bacteroidota</taxon>
        <taxon>Bacteroidia</taxon>
        <taxon>Marinilabiliales</taxon>
        <taxon>Prolixibacteraceae</taxon>
        <taxon>Aquipluma</taxon>
    </lineage>
</organism>
<keyword evidence="2" id="KW-1185">Reference proteome</keyword>
<dbReference type="EMBL" id="AP018694">
    <property type="protein sequence ID" value="BBE20736.1"/>
    <property type="molecule type" value="Genomic_DNA"/>
</dbReference>
<evidence type="ECO:0000313" key="2">
    <source>
        <dbReference type="Proteomes" id="UP001193389"/>
    </source>
</evidence>
<gene>
    <name evidence="1" type="ORF">AQPE_4930</name>
</gene>
<reference evidence="1" key="1">
    <citation type="journal article" date="2020" name="Int. J. Syst. Evol. Microbiol.">
        <title>Aquipluma nitroreducens gen. nov. sp. nov., a novel facultatively anaerobic bacterium isolated from a freshwater lake.</title>
        <authorList>
            <person name="Watanabe M."/>
            <person name="Kojima H."/>
            <person name="Fukui M."/>
        </authorList>
    </citation>
    <scope>NUCLEOTIDE SEQUENCE</scope>
    <source>
        <strain evidence="1">MeG22</strain>
    </source>
</reference>
<dbReference type="AlphaFoldDB" id="A0A5K7SGV7"/>
<name>A0A5K7SGV7_9BACT</name>
<protein>
    <submittedName>
        <fullName evidence="1">Uncharacterized protein</fullName>
    </submittedName>
</protein>
<dbReference type="Proteomes" id="UP001193389">
    <property type="component" value="Chromosome"/>
</dbReference>
<evidence type="ECO:0000313" key="1">
    <source>
        <dbReference type="EMBL" id="BBE20736.1"/>
    </source>
</evidence>
<sequence length="39" mass="4570">MCIVFYKNAIIYPFNKFKSNYPLPFTSVNGLKEDKRLGL</sequence>
<proteinExistence type="predicted"/>
<accession>A0A5K7SGV7</accession>
<dbReference type="KEGG" id="anf:AQPE_4930"/>